<dbReference type="InterPro" id="IPR041891">
    <property type="entry name" value="Alpha_CA_prokaryot-like"/>
</dbReference>
<accession>A0A1Y2EJR9</accession>
<protein>
    <submittedName>
        <fullName evidence="3">Alpha carbonic anhydrase</fullName>
    </submittedName>
</protein>
<dbReference type="AlphaFoldDB" id="A0A1Y2EJR9"/>
<dbReference type="RefSeq" id="XP_040720647.1">
    <property type="nucleotide sequence ID" value="XM_040857820.1"/>
</dbReference>
<dbReference type="Gene3D" id="3.10.200.10">
    <property type="entry name" value="Alpha carbonic anhydrase"/>
    <property type="match status" value="1"/>
</dbReference>
<gene>
    <name evidence="3" type="ORF">BCR38DRAFT_404184</name>
</gene>
<dbReference type="GO" id="GO:0004089">
    <property type="term" value="F:carbonate dehydratase activity"/>
    <property type="evidence" value="ECO:0007669"/>
    <property type="project" value="InterPro"/>
</dbReference>
<dbReference type="Proteomes" id="UP000193689">
    <property type="component" value="Unassembled WGS sequence"/>
</dbReference>
<dbReference type="PANTHER" id="PTHR18952">
    <property type="entry name" value="CARBONIC ANHYDRASE"/>
    <property type="match status" value="1"/>
</dbReference>
<dbReference type="PANTHER" id="PTHR18952:SF274">
    <property type="entry name" value="ALPHA-CARBONIC ANHYDRASE DOMAIN-CONTAINING PROTEIN"/>
    <property type="match status" value="1"/>
</dbReference>
<dbReference type="OrthoDB" id="429145at2759"/>
<organism evidence="3 4">
    <name type="scientific">Pseudomassariella vexata</name>
    <dbReference type="NCBI Taxonomy" id="1141098"/>
    <lineage>
        <taxon>Eukaryota</taxon>
        <taxon>Fungi</taxon>
        <taxon>Dikarya</taxon>
        <taxon>Ascomycota</taxon>
        <taxon>Pezizomycotina</taxon>
        <taxon>Sordariomycetes</taxon>
        <taxon>Xylariomycetidae</taxon>
        <taxon>Amphisphaeriales</taxon>
        <taxon>Pseudomassariaceae</taxon>
        <taxon>Pseudomassariella</taxon>
    </lineage>
</organism>
<dbReference type="CDD" id="cd03124">
    <property type="entry name" value="alpha_CA_prokaryotic_like"/>
    <property type="match status" value="1"/>
</dbReference>
<evidence type="ECO:0000313" key="4">
    <source>
        <dbReference type="Proteomes" id="UP000193689"/>
    </source>
</evidence>
<evidence type="ECO:0000313" key="3">
    <source>
        <dbReference type="EMBL" id="ORY71055.1"/>
    </source>
</evidence>
<feature type="domain" description="Alpha-carbonic anhydrase" evidence="2">
    <location>
        <begin position="31"/>
        <end position="291"/>
    </location>
</feature>
<sequence length="291" mass="32368">MIAQYLIIPCLLAGAVSACGPTIRKRATAAVAWTYVESYDWGGLDASYELCQTGTMQAPIQLRTDQGSSNAQAITFNYPAEGVAGHYYNWGYGAAFQLSYDAGCTEGVACTNITGLPSFTFAETDTLNETVYLISWHVHAPADHTVQGHRPKAELHFVHVDANGRERAVLSMMVDPELKSYSDFFGQMPFPSSRAAGTNRTAGNFPNFNQTDAEIHTRNMYPIPALEEARQFNEFWTYRGSLTSPPCTEGVRFFVAKNVLSVSNAQMQDILRISRFSSRKEQDIWMHYVNL</sequence>
<dbReference type="EMBL" id="MCFJ01000001">
    <property type="protein sequence ID" value="ORY71055.1"/>
    <property type="molecule type" value="Genomic_DNA"/>
</dbReference>
<reference evidence="3 4" key="1">
    <citation type="submission" date="2016-07" db="EMBL/GenBank/DDBJ databases">
        <title>Pervasive Adenine N6-methylation of Active Genes in Fungi.</title>
        <authorList>
            <consortium name="DOE Joint Genome Institute"/>
            <person name="Mondo S.J."/>
            <person name="Dannebaum R.O."/>
            <person name="Kuo R.C."/>
            <person name="Labutti K."/>
            <person name="Haridas S."/>
            <person name="Kuo A."/>
            <person name="Salamov A."/>
            <person name="Ahrendt S.R."/>
            <person name="Lipzen A."/>
            <person name="Sullivan W."/>
            <person name="Andreopoulos W.B."/>
            <person name="Clum A."/>
            <person name="Lindquist E."/>
            <person name="Daum C."/>
            <person name="Ramamoorthy G.K."/>
            <person name="Gryganskyi A."/>
            <person name="Culley D."/>
            <person name="Magnuson J.K."/>
            <person name="James T.Y."/>
            <person name="O'Malley M.A."/>
            <person name="Stajich J.E."/>
            <person name="Spatafora J.W."/>
            <person name="Visel A."/>
            <person name="Grigoriev I.V."/>
        </authorList>
    </citation>
    <scope>NUCLEOTIDE SEQUENCE [LARGE SCALE GENOMIC DNA]</scope>
    <source>
        <strain evidence="3 4">CBS 129021</strain>
    </source>
</reference>
<keyword evidence="4" id="KW-1185">Reference proteome</keyword>
<dbReference type="InterPro" id="IPR023561">
    <property type="entry name" value="Carbonic_anhydrase_a-class"/>
</dbReference>
<proteinExistence type="predicted"/>
<dbReference type="PROSITE" id="PS51144">
    <property type="entry name" value="ALPHA_CA_2"/>
    <property type="match status" value="1"/>
</dbReference>
<dbReference type="InParanoid" id="A0A1Y2EJR9"/>
<evidence type="ECO:0000259" key="2">
    <source>
        <dbReference type="PROSITE" id="PS51144"/>
    </source>
</evidence>
<dbReference type="SUPFAM" id="SSF51069">
    <property type="entry name" value="Carbonic anhydrase"/>
    <property type="match status" value="1"/>
</dbReference>
<feature type="chain" id="PRO_5013141580" evidence="1">
    <location>
        <begin position="19"/>
        <end position="291"/>
    </location>
</feature>
<comment type="caution">
    <text evidence="3">The sequence shown here is derived from an EMBL/GenBank/DDBJ whole genome shotgun (WGS) entry which is preliminary data.</text>
</comment>
<feature type="signal peptide" evidence="1">
    <location>
        <begin position="1"/>
        <end position="18"/>
    </location>
</feature>
<dbReference type="STRING" id="1141098.A0A1Y2EJR9"/>
<dbReference type="InterPro" id="IPR036398">
    <property type="entry name" value="CA_dom_sf"/>
</dbReference>
<dbReference type="GO" id="GO:0008270">
    <property type="term" value="F:zinc ion binding"/>
    <property type="evidence" value="ECO:0007669"/>
    <property type="project" value="InterPro"/>
</dbReference>
<dbReference type="InterPro" id="IPR001148">
    <property type="entry name" value="CA_dom"/>
</dbReference>
<keyword evidence="1" id="KW-0732">Signal</keyword>
<dbReference type="SMART" id="SM01057">
    <property type="entry name" value="Carb_anhydrase"/>
    <property type="match status" value="1"/>
</dbReference>
<dbReference type="GeneID" id="63774032"/>
<name>A0A1Y2EJR9_9PEZI</name>
<evidence type="ECO:0000256" key="1">
    <source>
        <dbReference type="SAM" id="SignalP"/>
    </source>
</evidence>
<dbReference type="Pfam" id="PF00194">
    <property type="entry name" value="Carb_anhydrase"/>
    <property type="match status" value="1"/>
</dbReference>